<sequence>MLNNVPTLGEILVSYLKVNKSESETDQRKSDIPEMLDSCYDCLTAVCRTSNGRKTLVENQTVSQLCTCYIEANYGNERALEVLQLLGSTSGPKIWKKNEKGLHHLLDFLCKKFSESKELEKFTYCDKLSNILTSVSTDFIPKNSHSWPQDLVKTLVELICCQLGQKQRESTLILVSVVAESLGIEFLIPPNTSDNRPLLLAVNLCSVEIGMLFPFSPIEQILEKVHLLCGYFSLVENTIKFLVSSEEGPPLDANQIIQIHSCLKETVKCVMIFLSDTAKADNSLKATDPLIQACVRLVGMWMREERESLEEEISQLLPVLLTFSEDLLSLVEEEKLTPDNVVVLTFLFEGLCQLGSDREGRELLLRYRAHIPLGQYLLQGLNQLHQTDENTQLCVEVMCDLLVQLIESDATMIASEPLYISVMHKLSQVLSNIVFESESVSLGAAVSLLGLNLLQLPLLAKELEEDKQQLFLKTVIIFLSRVHVLSTGSTKSNKLLISEDYLPHWEDISTYWLSAMHVLSACVSVHPKLIVTQLLQSGWIPRMLKLLHLVQKASISSEISSAYLDLLYAIADAEEMAKAILLEGEGVSVAKKFGYSKLQKILEQ</sequence>
<keyword evidence="3" id="KW-1185">Reference proteome</keyword>
<comment type="similarity">
    <text evidence="1">Belongs to the neurochondrin family.</text>
</comment>
<accession>A0A812CSL9</accession>
<dbReference type="Pfam" id="PF05536">
    <property type="entry name" value="Neurochondrin"/>
    <property type="match status" value="1"/>
</dbReference>
<dbReference type="OrthoDB" id="8186546at2759"/>
<dbReference type="PANTHER" id="PTHR13109:SF7">
    <property type="entry name" value="NEUROCHONDRIN"/>
    <property type="match status" value="1"/>
</dbReference>
<dbReference type="InterPro" id="IPR008709">
    <property type="entry name" value="Neurochondrin"/>
</dbReference>
<name>A0A812CSL9_ACAPH</name>
<dbReference type="Proteomes" id="UP000597762">
    <property type="component" value="Unassembled WGS sequence"/>
</dbReference>
<dbReference type="PANTHER" id="PTHR13109">
    <property type="entry name" value="NEUROCHONDRIN"/>
    <property type="match status" value="1"/>
</dbReference>
<dbReference type="SUPFAM" id="SSF48371">
    <property type="entry name" value="ARM repeat"/>
    <property type="match status" value="1"/>
</dbReference>
<dbReference type="AlphaFoldDB" id="A0A812CSL9"/>
<dbReference type="GO" id="GO:0031175">
    <property type="term" value="P:neuron projection development"/>
    <property type="evidence" value="ECO:0007669"/>
    <property type="project" value="TreeGrafter"/>
</dbReference>
<evidence type="ECO:0000313" key="2">
    <source>
        <dbReference type="EMBL" id="CAE1275077.1"/>
    </source>
</evidence>
<dbReference type="GO" id="GO:0048168">
    <property type="term" value="P:regulation of neuronal synaptic plasticity"/>
    <property type="evidence" value="ECO:0007669"/>
    <property type="project" value="TreeGrafter"/>
</dbReference>
<dbReference type="EMBL" id="CAHIKZ030001813">
    <property type="protein sequence ID" value="CAE1275077.1"/>
    <property type="molecule type" value="Genomic_DNA"/>
</dbReference>
<evidence type="ECO:0000256" key="1">
    <source>
        <dbReference type="ARBA" id="ARBA00006927"/>
    </source>
</evidence>
<evidence type="ECO:0000313" key="3">
    <source>
        <dbReference type="Proteomes" id="UP000597762"/>
    </source>
</evidence>
<reference evidence="2" key="1">
    <citation type="submission" date="2021-01" db="EMBL/GenBank/DDBJ databases">
        <authorList>
            <person name="Li R."/>
            <person name="Bekaert M."/>
        </authorList>
    </citation>
    <scope>NUCLEOTIDE SEQUENCE</scope>
    <source>
        <strain evidence="2">Farmed</strain>
    </source>
</reference>
<gene>
    <name evidence="2" type="ORF">SPHA_39285</name>
</gene>
<comment type="caution">
    <text evidence="2">The sequence shown here is derived from an EMBL/GenBank/DDBJ whole genome shotgun (WGS) entry which is preliminary data.</text>
</comment>
<dbReference type="GO" id="GO:0030425">
    <property type="term" value="C:dendrite"/>
    <property type="evidence" value="ECO:0007669"/>
    <property type="project" value="TreeGrafter"/>
</dbReference>
<proteinExistence type="inferred from homology"/>
<protein>
    <recommendedName>
        <fullName evidence="4">Neurochondrin</fullName>
    </recommendedName>
</protein>
<evidence type="ECO:0008006" key="4">
    <source>
        <dbReference type="Google" id="ProtNLM"/>
    </source>
</evidence>
<dbReference type="InterPro" id="IPR016024">
    <property type="entry name" value="ARM-type_fold"/>
</dbReference>
<organism evidence="2 3">
    <name type="scientific">Acanthosepion pharaonis</name>
    <name type="common">Pharaoh cuttlefish</name>
    <name type="synonym">Sepia pharaonis</name>
    <dbReference type="NCBI Taxonomy" id="158019"/>
    <lineage>
        <taxon>Eukaryota</taxon>
        <taxon>Metazoa</taxon>
        <taxon>Spiralia</taxon>
        <taxon>Lophotrochozoa</taxon>
        <taxon>Mollusca</taxon>
        <taxon>Cephalopoda</taxon>
        <taxon>Coleoidea</taxon>
        <taxon>Decapodiformes</taxon>
        <taxon>Sepiida</taxon>
        <taxon>Sepiina</taxon>
        <taxon>Sepiidae</taxon>
        <taxon>Acanthosepion</taxon>
    </lineage>
</organism>